<dbReference type="PANTHER" id="PTHR10030">
    <property type="entry name" value="ALPHA-L-FUCOSIDASE"/>
    <property type="match status" value="1"/>
</dbReference>
<comment type="caution">
    <text evidence="9">The sequence shown here is derived from an EMBL/GenBank/DDBJ whole genome shotgun (WGS) entry which is preliminary data.</text>
</comment>
<reference evidence="9 10" key="1">
    <citation type="journal article" date="2021" name="Int. J. Syst. Evol. Microbiol.">
        <title>Reticulibacter mediterranei gen. nov., sp. nov., within the new family Reticulibacteraceae fam. nov., and Ktedonospora formicarum gen. nov., sp. nov., Ktedonobacter robiniae sp. nov., Dictyobacter formicarum sp. nov. and Dictyobacter arantiisoli sp. nov., belonging to the class Ktedonobacteria.</title>
        <authorList>
            <person name="Yabe S."/>
            <person name="Zheng Y."/>
            <person name="Wang C.M."/>
            <person name="Sakai Y."/>
            <person name="Abe K."/>
            <person name="Yokota A."/>
            <person name="Donadio S."/>
            <person name="Cavaletti L."/>
            <person name="Monciardini P."/>
        </authorList>
    </citation>
    <scope>NUCLEOTIDE SEQUENCE [LARGE SCALE GENOMIC DNA]</scope>
    <source>
        <strain evidence="9 10">SOSP1-30</strain>
    </source>
</reference>
<evidence type="ECO:0000256" key="1">
    <source>
        <dbReference type="ARBA" id="ARBA00004071"/>
    </source>
</evidence>
<dbReference type="PANTHER" id="PTHR10030:SF37">
    <property type="entry name" value="ALPHA-L-FUCOSIDASE-RELATED"/>
    <property type="match status" value="1"/>
</dbReference>
<dbReference type="EC" id="3.2.1.51" evidence="3"/>
<evidence type="ECO:0000256" key="3">
    <source>
        <dbReference type="ARBA" id="ARBA00012662"/>
    </source>
</evidence>
<keyword evidence="6" id="KW-0326">Glycosidase</keyword>
<dbReference type="InterPro" id="IPR013780">
    <property type="entry name" value="Glyco_hydro_b"/>
</dbReference>
<organism evidence="9 10">
    <name type="scientific">Ktedonobacter robiniae</name>
    <dbReference type="NCBI Taxonomy" id="2778365"/>
    <lineage>
        <taxon>Bacteria</taxon>
        <taxon>Bacillati</taxon>
        <taxon>Chloroflexota</taxon>
        <taxon>Ktedonobacteria</taxon>
        <taxon>Ktedonobacterales</taxon>
        <taxon>Ktedonobacteraceae</taxon>
        <taxon>Ktedonobacter</taxon>
    </lineage>
</organism>
<feature type="domain" description="Glycoside hydrolase family 29 N-terminal" evidence="7">
    <location>
        <begin position="12"/>
        <end position="362"/>
    </location>
</feature>
<keyword evidence="5" id="KW-0378">Hydrolase</keyword>
<dbReference type="PRINTS" id="PR00741">
    <property type="entry name" value="GLHYDRLASE29"/>
</dbReference>
<dbReference type="Pfam" id="PF16757">
    <property type="entry name" value="Fucosidase_C"/>
    <property type="match status" value="1"/>
</dbReference>
<dbReference type="InterPro" id="IPR031919">
    <property type="entry name" value="Fucosidase_C"/>
</dbReference>
<sequence length="479" mass="54892">MYRTEATKAIQQSINVGPFAANWESLKGYSIPSWYEDAKFGIFIHWGAYAVPGFGNEWYPRNMYLQDSPEFKHHLETYGSQKQSGYKDLIAQFSADKFDPDAWANLFRQAGAQFVVPVAEHHDGFALYDCSFSEWNATRMGPRRDIIGELAEAVRKQWLVFGLSSHRAEHWWFFNGGMAFDSDVQDPRSIGLYGPAQPETLPPNEEFLDDWLARTCELVDKYQPQIVWFDWWIEQPAFSPYLQQFAAYYYNQAAQWRRGVAINYKHQAFPEEAAVFDIERGQFSDIRPRFWQTDTSLSKNSWGYVKNQEYKTVEAVIGDLVDIVSKNGALLLNIGPRPDGTIPEAEEAMLLEIGRWLSVNGEAIYGTRPWKIFGEGPTRIEDGSFTDTHRASFTSQDIRFTIRGELLYATVLAWPENGRVTIKSLATDSNVFGQQIEKVALLGQKEEVQWRHDTDGLTIEMSSTKPCEQAFVLKISPKK</sequence>
<evidence type="ECO:0000256" key="2">
    <source>
        <dbReference type="ARBA" id="ARBA00007951"/>
    </source>
</evidence>
<dbReference type="PIRSF" id="PIRSF001092">
    <property type="entry name" value="Alpha-L-fucosidase"/>
    <property type="match status" value="1"/>
</dbReference>
<evidence type="ECO:0000256" key="4">
    <source>
        <dbReference type="ARBA" id="ARBA00022729"/>
    </source>
</evidence>
<evidence type="ECO:0000256" key="6">
    <source>
        <dbReference type="ARBA" id="ARBA00023295"/>
    </source>
</evidence>
<name>A0ABQ3UUS8_9CHLR</name>
<dbReference type="Pfam" id="PF01120">
    <property type="entry name" value="Alpha_L_fucos"/>
    <property type="match status" value="1"/>
</dbReference>
<keyword evidence="10" id="KW-1185">Reference proteome</keyword>
<dbReference type="EMBL" id="BNJG01000002">
    <property type="protein sequence ID" value="GHO56446.1"/>
    <property type="molecule type" value="Genomic_DNA"/>
</dbReference>
<dbReference type="InterPro" id="IPR000933">
    <property type="entry name" value="Glyco_hydro_29"/>
</dbReference>
<proteinExistence type="inferred from homology"/>
<dbReference type="Proteomes" id="UP000654345">
    <property type="component" value="Unassembled WGS sequence"/>
</dbReference>
<evidence type="ECO:0000259" key="7">
    <source>
        <dbReference type="Pfam" id="PF01120"/>
    </source>
</evidence>
<dbReference type="RefSeq" id="WP_201372935.1">
    <property type="nucleotide sequence ID" value="NZ_BNJG01000002.1"/>
</dbReference>
<dbReference type="SMART" id="SM00812">
    <property type="entry name" value="Alpha_L_fucos"/>
    <property type="match status" value="1"/>
</dbReference>
<evidence type="ECO:0000259" key="8">
    <source>
        <dbReference type="Pfam" id="PF16757"/>
    </source>
</evidence>
<keyword evidence="4" id="KW-0732">Signal</keyword>
<dbReference type="Gene3D" id="3.20.20.80">
    <property type="entry name" value="Glycosidases"/>
    <property type="match status" value="1"/>
</dbReference>
<dbReference type="SUPFAM" id="SSF51445">
    <property type="entry name" value="(Trans)glycosidases"/>
    <property type="match status" value="1"/>
</dbReference>
<dbReference type="InterPro" id="IPR016286">
    <property type="entry name" value="FUC_metazoa-typ"/>
</dbReference>
<protein>
    <recommendedName>
        <fullName evidence="3">alpha-L-fucosidase</fullName>
        <ecNumber evidence="3">3.2.1.51</ecNumber>
    </recommendedName>
</protein>
<dbReference type="Gene3D" id="2.60.40.1180">
    <property type="entry name" value="Golgi alpha-mannosidase II"/>
    <property type="match status" value="1"/>
</dbReference>
<accession>A0ABQ3UUS8</accession>
<comment type="similarity">
    <text evidence="2">Belongs to the glycosyl hydrolase 29 family.</text>
</comment>
<gene>
    <name evidence="9" type="ORF">KSB_49210</name>
</gene>
<feature type="domain" description="Alpha-L-fucosidase C-terminal" evidence="8">
    <location>
        <begin position="394"/>
        <end position="475"/>
    </location>
</feature>
<dbReference type="InterPro" id="IPR057739">
    <property type="entry name" value="Glyco_hydro_29_N"/>
</dbReference>
<comment type="function">
    <text evidence="1">Alpha-L-fucosidase is responsible for hydrolyzing the alpha-1,6-linked fucose joined to the reducing-end N-acetylglucosamine of the carbohydrate moieties of glycoproteins.</text>
</comment>
<evidence type="ECO:0000313" key="9">
    <source>
        <dbReference type="EMBL" id="GHO56446.1"/>
    </source>
</evidence>
<evidence type="ECO:0000313" key="10">
    <source>
        <dbReference type="Proteomes" id="UP000654345"/>
    </source>
</evidence>
<dbReference type="InterPro" id="IPR017853">
    <property type="entry name" value="GH"/>
</dbReference>
<evidence type="ECO:0000256" key="5">
    <source>
        <dbReference type="ARBA" id="ARBA00022801"/>
    </source>
</evidence>